<evidence type="ECO:0000256" key="1">
    <source>
        <dbReference type="SAM" id="MobiDB-lite"/>
    </source>
</evidence>
<feature type="region of interest" description="Disordered" evidence="1">
    <location>
        <begin position="1"/>
        <end position="22"/>
    </location>
</feature>
<evidence type="ECO:0000313" key="3">
    <source>
        <dbReference type="Proteomes" id="UP000195011"/>
    </source>
</evidence>
<gene>
    <name evidence="2" type="ORF">BFL36_06960</name>
</gene>
<comment type="caution">
    <text evidence="2">The sequence shown here is derived from an EMBL/GenBank/DDBJ whole genome shotgun (WGS) entry which is preliminary data.</text>
</comment>
<reference evidence="2 3" key="1">
    <citation type="submission" date="2016-08" db="EMBL/GenBank/DDBJ databases">
        <title>Genome sequence of Clavibacter michiganensis spp strain CFBP8017.</title>
        <authorList>
            <person name="Thapa S.P."/>
            <person name="Coaker G."/>
            <person name="Jacques M.-A."/>
        </authorList>
    </citation>
    <scope>NUCLEOTIDE SEQUENCE [LARGE SCALE GENOMIC DNA]</scope>
    <source>
        <strain evidence="2">CFBP8017</strain>
    </source>
</reference>
<accession>A0A251YIP5</accession>
<protein>
    <submittedName>
        <fullName evidence="2">Uncharacterized protein</fullName>
    </submittedName>
</protein>
<evidence type="ECO:0000313" key="2">
    <source>
        <dbReference type="EMBL" id="OUE24106.1"/>
    </source>
</evidence>
<dbReference type="EMBL" id="MDJY01000034">
    <property type="protein sequence ID" value="OUE24106.1"/>
    <property type="molecule type" value="Genomic_DNA"/>
</dbReference>
<sequence>MRAAPAACGADPGDPVPASAPVASSAVSGAASAASSSSTATSSGVDAGATRCIVACSYAYAMASRSPSRLRGAASSRPTGAPVDVKPAGTEIDGMPVFAPMSQKVVPAQVGVALVALVGIASASIPCSTKNASIAAFPASCSAIAFS</sequence>
<organism evidence="2 3">
    <name type="scientific">Clavibacter michiganensis</name>
    <dbReference type="NCBI Taxonomy" id="28447"/>
    <lineage>
        <taxon>Bacteria</taxon>
        <taxon>Bacillati</taxon>
        <taxon>Actinomycetota</taxon>
        <taxon>Actinomycetes</taxon>
        <taxon>Micrococcales</taxon>
        <taxon>Microbacteriaceae</taxon>
        <taxon>Clavibacter</taxon>
    </lineage>
</organism>
<dbReference type="AlphaFoldDB" id="A0A251YIP5"/>
<name>A0A251YIP5_9MICO</name>
<proteinExistence type="predicted"/>
<dbReference type="Proteomes" id="UP000195011">
    <property type="component" value="Unassembled WGS sequence"/>
</dbReference>